<sequence>METVAIHHYQLCKPLSWQRRWFCTLSTVLFLDTETETTRDQLGTTTGNELIEEQVYRVPFIRPLLICIYSAPSYRGAKSATKKKDCRCK</sequence>
<reference evidence="1" key="1">
    <citation type="submission" date="2015-12" db="EMBL/GenBank/DDBJ databases">
        <title>Gene expression during late stages of embryo sac development: a critical building block for successful pollen-pistil interactions.</title>
        <authorList>
            <person name="Liu Y."/>
            <person name="Joly V."/>
            <person name="Sabar M."/>
            <person name="Matton D.P."/>
        </authorList>
    </citation>
    <scope>NUCLEOTIDE SEQUENCE</scope>
</reference>
<evidence type="ECO:0000313" key="1">
    <source>
        <dbReference type="EMBL" id="JAP15380.1"/>
    </source>
</evidence>
<dbReference type="EMBL" id="GEDG01025249">
    <property type="protein sequence ID" value="JAP15380.1"/>
    <property type="molecule type" value="Transcribed_RNA"/>
</dbReference>
<accession>A0A0V0H4T6</accession>
<organism evidence="1">
    <name type="scientific">Solanum chacoense</name>
    <name type="common">Chaco potato</name>
    <dbReference type="NCBI Taxonomy" id="4108"/>
    <lineage>
        <taxon>Eukaryota</taxon>
        <taxon>Viridiplantae</taxon>
        <taxon>Streptophyta</taxon>
        <taxon>Embryophyta</taxon>
        <taxon>Tracheophyta</taxon>
        <taxon>Spermatophyta</taxon>
        <taxon>Magnoliopsida</taxon>
        <taxon>eudicotyledons</taxon>
        <taxon>Gunneridae</taxon>
        <taxon>Pentapetalae</taxon>
        <taxon>asterids</taxon>
        <taxon>lamiids</taxon>
        <taxon>Solanales</taxon>
        <taxon>Solanaceae</taxon>
        <taxon>Solanoideae</taxon>
        <taxon>Solaneae</taxon>
        <taxon>Solanum</taxon>
    </lineage>
</organism>
<protein>
    <submittedName>
        <fullName evidence="1">Putative ovule protein</fullName>
    </submittedName>
</protein>
<name>A0A0V0H4T6_SOLCH</name>
<proteinExistence type="predicted"/>
<dbReference type="AlphaFoldDB" id="A0A0V0H4T6"/>